<dbReference type="EMBL" id="FXBB01000018">
    <property type="protein sequence ID" value="SMG33448.1"/>
    <property type="molecule type" value="Genomic_DNA"/>
</dbReference>
<accession>A0A1X7JY78</accession>
<dbReference type="RefSeq" id="WP_085544802.1">
    <property type="nucleotide sequence ID" value="NZ_FXBB01000018.1"/>
</dbReference>
<feature type="chain" id="PRO_5012326933" evidence="3">
    <location>
        <begin position="27"/>
        <end position="608"/>
    </location>
</feature>
<dbReference type="InterPro" id="IPR004089">
    <property type="entry name" value="MCPsignal_dom"/>
</dbReference>
<dbReference type="PROSITE" id="PS50111">
    <property type="entry name" value="CHEMOTAXIS_TRANSDUC_2"/>
    <property type="match status" value="1"/>
</dbReference>
<dbReference type="Gene3D" id="3.40.190.10">
    <property type="entry name" value="Periplasmic binding protein-like II"/>
    <property type="match status" value="2"/>
</dbReference>
<dbReference type="Gene3D" id="1.10.287.950">
    <property type="entry name" value="Methyl-accepting chemotaxis protein"/>
    <property type="match status" value="1"/>
</dbReference>
<dbReference type="Pfam" id="PF00015">
    <property type="entry name" value="MCPsignal"/>
    <property type="match status" value="1"/>
</dbReference>
<evidence type="ECO:0000259" key="4">
    <source>
        <dbReference type="PROSITE" id="PS50111"/>
    </source>
</evidence>
<sequence>MNQVWAKGAALGVVAGAAAAAGSAMANWWSVPAAAIATAATGAFLLQGKKDKEPELKALPTGPSLRPLAQKGQTLAEDLEVLVSDGSRSMKGIGGHADGMARSLAELDRILGNLSDEVGEIGKLHRQSTDLLKEIAQGGSSVRDKAEVNRELAQRTETANDQVVQTAAALGESIKKMVSVSGDISRFVGVISGVADQTNLLALNAAIEAARAGEHGRGFAVVAEEVRKLAEESSQAAREIGQLAQSIGALAKNGQERISDADRSVTTAMEQAKESRNNLEAMVEGLSGVQERLERATKAVESQSDGMEGFVASLQQTSTVISQETTRLDSLAAAIGEQGLVMDCLERRSSVLGPVALGLEKGAISGEEGDPSVESIVQEGALKVAMLDSDYGLFHFDLHGDPKGFEVDLSKAIAKDIGVPLKIVPVPGGSDEPGTRSGILNKGLWGEGIHMMASAVTKTAERSEVVLFSPVSFASGQCAVALSGKGYRHLRDMKGRSIGVYGGLTGETLARKAFPGSSIALFDGWEDIFQAVESGRVNGAVVETPVYLQRRAKNPDLVMVGAQMDRENYGVAMPIDCSPDLYQLVAKVVERERLSLERVWFSGGLKKS</sequence>
<evidence type="ECO:0000313" key="6">
    <source>
        <dbReference type="Proteomes" id="UP000193355"/>
    </source>
</evidence>
<feature type="signal peptide" evidence="3">
    <location>
        <begin position="1"/>
        <end position="26"/>
    </location>
</feature>
<dbReference type="SMART" id="SM00283">
    <property type="entry name" value="MA"/>
    <property type="match status" value="1"/>
</dbReference>
<organism evidence="5 6">
    <name type="scientific">Dethiosulfovibrio salsuginis</name>
    <dbReference type="NCBI Taxonomy" id="561720"/>
    <lineage>
        <taxon>Bacteria</taxon>
        <taxon>Thermotogati</taxon>
        <taxon>Synergistota</taxon>
        <taxon>Synergistia</taxon>
        <taxon>Synergistales</taxon>
        <taxon>Dethiosulfovibrionaceae</taxon>
        <taxon>Dethiosulfovibrio</taxon>
    </lineage>
</organism>
<feature type="domain" description="Methyl-accepting transducer" evidence="4">
    <location>
        <begin position="96"/>
        <end position="318"/>
    </location>
</feature>
<dbReference type="Proteomes" id="UP000193355">
    <property type="component" value="Unassembled WGS sequence"/>
</dbReference>
<dbReference type="PANTHER" id="PTHR32089:SF112">
    <property type="entry name" value="LYSOZYME-LIKE PROTEIN-RELATED"/>
    <property type="match status" value="1"/>
</dbReference>
<evidence type="ECO:0000256" key="2">
    <source>
        <dbReference type="PROSITE-ProRule" id="PRU00284"/>
    </source>
</evidence>
<keyword evidence="3" id="KW-0732">Signal</keyword>
<evidence type="ECO:0000256" key="1">
    <source>
        <dbReference type="ARBA" id="ARBA00023224"/>
    </source>
</evidence>
<dbReference type="SUPFAM" id="SSF53850">
    <property type="entry name" value="Periplasmic binding protein-like II"/>
    <property type="match status" value="1"/>
</dbReference>
<reference evidence="6" key="1">
    <citation type="submission" date="2017-04" db="EMBL/GenBank/DDBJ databases">
        <authorList>
            <person name="Varghese N."/>
            <person name="Submissions S."/>
        </authorList>
    </citation>
    <scope>NUCLEOTIDE SEQUENCE [LARGE SCALE GENOMIC DNA]</scope>
    <source>
        <strain evidence="6">USBA 82</strain>
    </source>
</reference>
<keyword evidence="1 2" id="KW-0807">Transducer</keyword>
<dbReference type="GO" id="GO:0016020">
    <property type="term" value="C:membrane"/>
    <property type="evidence" value="ECO:0007669"/>
    <property type="project" value="InterPro"/>
</dbReference>
<dbReference type="InterPro" id="IPR001638">
    <property type="entry name" value="Solute-binding_3/MltF_N"/>
</dbReference>
<dbReference type="PANTHER" id="PTHR32089">
    <property type="entry name" value="METHYL-ACCEPTING CHEMOTAXIS PROTEIN MCPB"/>
    <property type="match status" value="1"/>
</dbReference>
<proteinExistence type="predicted"/>
<dbReference type="SUPFAM" id="SSF58104">
    <property type="entry name" value="Methyl-accepting chemotaxis protein (MCP) signaling domain"/>
    <property type="match status" value="1"/>
</dbReference>
<dbReference type="STRING" id="561720.SAMN06275492_11833"/>
<dbReference type="SMART" id="SM00062">
    <property type="entry name" value="PBPb"/>
    <property type="match status" value="1"/>
</dbReference>
<dbReference type="OrthoDB" id="2054at2"/>
<protein>
    <submittedName>
        <fullName evidence="5">Methyl-accepting chemotaxis protein</fullName>
    </submittedName>
</protein>
<dbReference type="AlphaFoldDB" id="A0A1X7JY78"/>
<keyword evidence="6" id="KW-1185">Reference proteome</keyword>
<gene>
    <name evidence="5" type="ORF">SAMN06275492_11833</name>
</gene>
<evidence type="ECO:0000313" key="5">
    <source>
        <dbReference type="EMBL" id="SMG33448.1"/>
    </source>
</evidence>
<dbReference type="Pfam" id="PF00497">
    <property type="entry name" value="SBP_bac_3"/>
    <property type="match status" value="1"/>
</dbReference>
<dbReference type="GO" id="GO:0007165">
    <property type="term" value="P:signal transduction"/>
    <property type="evidence" value="ECO:0007669"/>
    <property type="project" value="UniProtKB-KW"/>
</dbReference>
<dbReference type="CDD" id="cd13530">
    <property type="entry name" value="PBP2_peptides_like"/>
    <property type="match status" value="1"/>
</dbReference>
<evidence type="ECO:0000256" key="3">
    <source>
        <dbReference type="SAM" id="SignalP"/>
    </source>
</evidence>
<name>A0A1X7JY78_9BACT</name>